<dbReference type="OrthoDB" id="9908981at2759"/>
<evidence type="ECO:0000313" key="9">
    <source>
        <dbReference type="Proteomes" id="UP000663829"/>
    </source>
</evidence>
<keyword evidence="4" id="KW-0418">Kinase</keyword>
<dbReference type="EMBL" id="CAJNOQ010003125">
    <property type="protein sequence ID" value="CAF0996767.1"/>
    <property type="molecule type" value="Genomic_DNA"/>
</dbReference>
<evidence type="ECO:0000256" key="5">
    <source>
        <dbReference type="ARBA" id="ARBA00022840"/>
    </source>
</evidence>
<keyword evidence="2" id="KW-0808">Transferase</keyword>
<comment type="caution">
    <text evidence="7">The sequence shown here is derived from an EMBL/GenBank/DDBJ whole genome shotgun (WGS) entry which is preliminary data.</text>
</comment>
<dbReference type="Pfam" id="PF00069">
    <property type="entry name" value="Pkinase"/>
    <property type="match status" value="1"/>
</dbReference>
<dbReference type="Proteomes" id="UP000681722">
    <property type="component" value="Unassembled WGS sequence"/>
</dbReference>
<dbReference type="GO" id="GO:0004674">
    <property type="term" value="F:protein serine/threonine kinase activity"/>
    <property type="evidence" value="ECO:0007669"/>
    <property type="project" value="UniProtKB-KW"/>
</dbReference>
<proteinExistence type="predicted"/>
<evidence type="ECO:0000256" key="2">
    <source>
        <dbReference type="ARBA" id="ARBA00022679"/>
    </source>
</evidence>
<gene>
    <name evidence="7" type="ORF">GPM918_LOCUS13541</name>
    <name evidence="8" type="ORF">SRO942_LOCUS13539</name>
</gene>
<keyword evidence="5" id="KW-0067">ATP-binding</keyword>
<accession>A0A814GI69</accession>
<sequence length="85" mass="9920">MAPEIIHGKDHKTLADFWSLGVVLFEMVHGQSPFQHSDENMIYENILSCNYTRPKSFSLELNDFIQHLLCVQVDLRYGCRRDGYT</sequence>
<dbReference type="AlphaFoldDB" id="A0A814GI69"/>
<evidence type="ECO:0000256" key="4">
    <source>
        <dbReference type="ARBA" id="ARBA00022777"/>
    </source>
</evidence>
<keyword evidence="3" id="KW-0547">Nucleotide-binding</keyword>
<reference evidence="7" key="1">
    <citation type="submission" date="2021-02" db="EMBL/GenBank/DDBJ databases">
        <authorList>
            <person name="Nowell W R."/>
        </authorList>
    </citation>
    <scope>NUCLEOTIDE SEQUENCE</scope>
</reference>
<feature type="domain" description="Protein kinase" evidence="6">
    <location>
        <begin position="1"/>
        <end position="85"/>
    </location>
</feature>
<keyword evidence="9" id="KW-1185">Reference proteome</keyword>
<evidence type="ECO:0000313" key="8">
    <source>
        <dbReference type="EMBL" id="CAF3768306.1"/>
    </source>
</evidence>
<evidence type="ECO:0000256" key="1">
    <source>
        <dbReference type="ARBA" id="ARBA00022527"/>
    </source>
</evidence>
<protein>
    <recommendedName>
        <fullName evidence="6">Protein kinase domain-containing protein</fullName>
    </recommendedName>
</protein>
<keyword evidence="1" id="KW-0723">Serine/threonine-protein kinase</keyword>
<dbReference type="GO" id="GO:0005524">
    <property type="term" value="F:ATP binding"/>
    <property type="evidence" value="ECO:0007669"/>
    <property type="project" value="UniProtKB-KW"/>
</dbReference>
<organism evidence="7 9">
    <name type="scientific">Didymodactylos carnosus</name>
    <dbReference type="NCBI Taxonomy" id="1234261"/>
    <lineage>
        <taxon>Eukaryota</taxon>
        <taxon>Metazoa</taxon>
        <taxon>Spiralia</taxon>
        <taxon>Gnathifera</taxon>
        <taxon>Rotifera</taxon>
        <taxon>Eurotatoria</taxon>
        <taxon>Bdelloidea</taxon>
        <taxon>Philodinida</taxon>
        <taxon>Philodinidae</taxon>
        <taxon>Didymodactylos</taxon>
    </lineage>
</organism>
<dbReference type="PANTHER" id="PTHR24353">
    <property type="entry name" value="CYCLIC NUCLEOTIDE-DEPENDENT PROTEIN KINASE"/>
    <property type="match status" value="1"/>
</dbReference>
<name>A0A814GI69_9BILA</name>
<dbReference type="InterPro" id="IPR000719">
    <property type="entry name" value="Prot_kinase_dom"/>
</dbReference>
<evidence type="ECO:0000313" key="7">
    <source>
        <dbReference type="EMBL" id="CAF0996767.1"/>
    </source>
</evidence>
<dbReference type="Proteomes" id="UP000663829">
    <property type="component" value="Unassembled WGS sequence"/>
</dbReference>
<dbReference type="EMBL" id="CAJOBC010003124">
    <property type="protein sequence ID" value="CAF3768306.1"/>
    <property type="molecule type" value="Genomic_DNA"/>
</dbReference>
<evidence type="ECO:0000256" key="3">
    <source>
        <dbReference type="ARBA" id="ARBA00022741"/>
    </source>
</evidence>
<dbReference type="Gene3D" id="1.10.510.10">
    <property type="entry name" value="Transferase(Phosphotransferase) domain 1"/>
    <property type="match status" value="1"/>
</dbReference>
<evidence type="ECO:0000259" key="6">
    <source>
        <dbReference type="PROSITE" id="PS50011"/>
    </source>
</evidence>
<dbReference type="InterPro" id="IPR011009">
    <property type="entry name" value="Kinase-like_dom_sf"/>
</dbReference>
<dbReference type="PROSITE" id="PS50011">
    <property type="entry name" value="PROTEIN_KINASE_DOM"/>
    <property type="match status" value="1"/>
</dbReference>
<dbReference type="SUPFAM" id="SSF56112">
    <property type="entry name" value="Protein kinase-like (PK-like)"/>
    <property type="match status" value="1"/>
</dbReference>